<name>A0AAV9GE41_9PEZI</name>
<comment type="caution">
    <text evidence="5">The sequence shown here is derived from an EMBL/GenBank/DDBJ whole genome shotgun (WGS) entry which is preliminary data.</text>
</comment>
<proteinExistence type="predicted"/>
<accession>A0AAV9GE41</accession>
<evidence type="ECO:0000256" key="2">
    <source>
        <dbReference type="ARBA" id="ARBA00022771"/>
    </source>
</evidence>
<reference evidence="5" key="1">
    <citation type="journal article" date="2023" name="Mol. Phylogenet. Evol.">
        <title>Genome-scale phylogeny and comparative genomics of the fungal order Sordariales.</title>
        <authorList>
            <person name="Hensen N."/>
            <person name="Bonometti L."/>
            <person name="Westerberg I."/>
            <person name="Brannstrom I.O."/>
            <person name="Guillou S."/>
            <person name="Cros-Aarteil S."/>
            <person name="Calhoun S."/>
            <person name="Haridas S."/>
            <person name="Kuo A."/>
            <person name="Mondo S."/>
            <person name="Pangilinan J."/>
            <person name="Riley R."/>
            <person name="LaButti K."/>
            <person name="Andreopoulos B."/>
            <person name="Lipzen A."/>
            <person name="Chen C."/>
            <person name="Yan M."/>
            <person name="Daum C."/>
            <person name="Ng V."/>
            <person name="Clum A."/>
            <person name="Steindorff A."/>
            <person name="Ohm R.A."/>
            <person name="Martin F."/>
            <person name="Silar P."/>
            <person name="Natvig D.O."/>
            <person name="Lalanne C."/>
            <person name="Gautier V."/>
            <person name="Ament-Velasquez S.L."/>
            <person name="Kruys A."/>
            <person name="Hutchinson M.I."/>
            <person name="Powell A.J."/>
            <person name="Barry K."/>
            <person name="Miller A.N."/>
            <person name="Grigoriev I.V."/>
            <person name="Debuchy R."/>
            <person name="Gladieux P."/>
            <person name="Hiltunen Thoren M."/>
            <person name="Johannesson H."/>
        </authorList>
    </citation>
    <scope>NUCLEOTIDE SEQUENCE</scope>
    <source>
        <strain evidence="5">PSN243</strain>
    </source>
</reference>
<keyword evidence="2" id="KW-0863">Zinc-finger</keyword>
<feature type="domain" description="SET" evidence="4">
    <location>
        <begin position="394"/>
        <end position="541"/>
    </location>
</feature>
<reference evidence="5" key="2">
    <citation type="submission" date="2023-05" db="EMBL/GenBank/DDBJ databases">
        <authorList>
            <consortium name="Lawrence Berkeley National Laboratory"/>
            <person name="Steindorff A."/>
            <person name="Hensen N."/>
            <person name="Bonometti L."/>
            <person name="Westerberg I."/>
            <person name="Brannstrom I.O."/>
            <person name="Guillou S."/>
            <person name="Cros-Aarteil S."/>
            <person name="Calhoun S."/>
            <person name="Haridas S."/>
            <person name="Kuo A."/>
            <person name="Mondo S."/>
            <person name="Pangilinan J."/>
            <person name="Riley R."/>
            <person name="Labutti K."/>
            <person name="Andreopoulos B."/>
            <person name="Lipzen A."/>
            <person name="Chen C."/>
            <person name="Yanf M."/>
            <person name="Daum C."/>
            <person name="Ng V."/>
            <person name="Clum A."/>
            <person name="Ohm R."/>
            <person name="Martin F."/>
            <person name="Silar P."/>
            <person name="Natvig D."/>
            <person name="Lalanne C."/>
            <person name="Gautier V."/>
            <person name="Ament-Velasquez S.L."/>
            <person name="Kruys A."/>
            <person name="Hutchinson M.I."/>
            <person name="Powell A.J."/>
            <person name="Barry K."/>
            <person name="Miller A.N."/>
            <person name="Grigoriev I.V."/>
            <person name="Debuchy R."/>
            <person name="Gladieux P."/>
            <person name="Thoren M.H."/>
            <person name="Johannesson H."/>
        </authorList>
    </citation>
    <scope>NUCLEOTIDE SEQUENCE</scope>
    <source>
        <strain evidence="5">PSN243</strain>
    </source>
</reference>
<dbReference type="Pfam" id="PF01753">
    <property type="entry name" value="zf-MYND"/>
    <property type="match status" value="1"/>
</dbReference>
<dbReference type="Proteomes" id="UP001321760">
    <property type="component" value="Unassembled WGS sequence"/>
</dbReference>
<keyword evidence="6" id="KW-1185">Reference proteome</keyword>
<dbReference type="PANTHER" id="PTHR47332">
    <property type="entry name" value="SET DOMAIN-CONTAINING PROTEIN 5"/>
    <property type="match status" value="1"/>
</dbReference>
<dbReference type="InterPro" id="IPR046341">
    <property type="entry name" value="SET_dom_sf"/>
</dbReference>
<keyword evidence="3" id="KW-0862">Zinc</keyword>
<keyword evidence="1" id="KW-0479">Metal-binding</keyword>
<protein>
    <recommendedName>
        <fullName evidence="4">SET domain-containing protein</fullName>
    </recommendedName>
</protein>
<dbReference type="GO" id="GO:0008270">
    <property type="term" value="F:zinc ion binding"/>
    <property type="evidence" value="ECO:0007669"/>
    <property type="project" value="UniProtKB-KW"/>
</dbReference>
<evidence type="ECO:0000313" key="5">
    <source>
        <dbReference type="EMBL" id="KAK4446384.1"/>
    </source>
</evidence>
<evidence type="ECO:0000256" key="3">
    <source>
        <dbReference type="ARBA" id="ARBA00022833"/>
    </source>
</evidence>
<dbReference type="SUPFAM" id="SSF82199">
    <property type="entry name" value="SET domain"/>
    <property type="match status" value="1"/>
</dbReference>
<dbReference type="InterPro" id="IPR002893">
    <property type="entry name" value="Znf_MYND"/>
</dbReference>
<gene>
    <name evidence="5" type="ORF">QBC34DRAFT_440895</name>
</gene>
<dbReference type="SUPFAM" id="SSF144232">
    <property type="entry name" value="HIT/MYND zinc finger-like"/>
    <property type="match status" value="1"/>
</dbReference>
<dbReference type="CDD" id="cd20071">
    <property type="entry name" value="SET_SMYD"/>
    <property type="match status" value="1"/>
</dbReference>
<sequence length="708" mass="79442">MAASSSSITRPCTRCHKPAIRICDNCVGAPRYLEPPEVILGAVYCGKKCQKADWQRHKSECKLLQNRKTLYRAALILQDTFCLIRKNAYPFDVASVGVDETSDRVTVAVRESKRDDAGHFWPFIFQLGDERRMRGVLLYSGSSEAMVYLSELVNELLDGLIENIVEVETTLRDEDSQVCIIREGSGTSLDTLEAVRHAYKITLANSNSETWAIDITNPPDKLIRPWPTLLREQGTRPQQVGKLGSLRQQLELSRNPSPAMKAKIGLARHLEGGIPNRGASKRENFNAMLKWSEEAFQSAKQQFLDDVEAHVGTYSGIVTSRNHEKSIPEAKTPRLEEPITQKGTDWWNSLTRLLGLRPRGPADSTAASNVTEDLAIDPEPPQATPDATPNQEVKWYSIAPIPGKGLGMVAARFIPKGTRILSEAAILTMSATFSDFDTAGKFVDAKFQALPAEQKAQFLALHNCQPTDYGLALAISRTNGLPFGDHEHGVFLETARINHSCRPNSHHAWNASLKQLTVHAVEDIEQGHEITITYMGNTPTFPMRQSHLKELFGFTCACNLCSVSNAKRKASDRRLDRMLDLDNENEERVRWGRQPLAALWALREQLLLAEKEELGIITLARLYRDVVDILLANADAARVVVFAEKERALRLVMEGEDGTRTVELKALMECPGRDDRFGYRSWKWLSDEREIPRELGEEAFGCWLWREA</sequence>
<evidence type="ECO:0000313" key="6">
    <source>
        <dbReference type="Proteomes" id="UP001321760"/>
    </source>
</evidence>
<evidence type="ECO:0000256" key="1">
    <source>
        <dbReference type="ARBA" id="ARBA00022723"/>
    </source>
</evidence>
<dbReference type="EMBL" id="MU865957">
    <property type="protein sequence ID" value="KAK4446384.1"/>
    <property type="molecule type" value="Genomic_DNA"/>
</dbReference>
<dbReference type="Gene3D" id="6.10.140.2220">
    <property type="match status" value="1"/>
</dbReference>
<evidence type="ECO:0000259" key="4">
    <source>
        <dbReference type="SMART" id="SM00317"/>
    </source>
</evidence>
<dbReference type="InterPro" id="IPR053185">
    <property type="entry name" value="SET_domain_protein"/>
</dbReference>
<organism evidence="5 6">
    <name type="scientific">Podospora aff. communis PSN243</name>
    <dbReference type="NCBI Taxonomy" id="3040156"/>
    <lineage>
        <taxon>Eukaryota</taxon>
        <taxon>Fungi</taxon>
        <taxon>Dikarya</taxon>
        <taxon>Ascomycota</taxon>
        <taxon>Pezizomycotina</taxon>
        <taxon>Sordariomycetes</taxon>
        <taxon>Sordariomycetidae</taxon>
        <taxon>Sordariales</taxon>
        <taxon>Podosporaceae</taxon>
        <taxon>Podospora</taxon>
    </lineage>
</organism>
<dbReference type="Pfam" id="PF00856">
    <property type="entry name" value="SET"/>
    <property type="match status" value="1"/>
</dbReference>
<dbReference type="SMART" id="SM00317">
    <property type="entry name" value="SET"/>
    <property type="match status" value="1"/>
</dbReference>
<dbReference type="InterPro" id="IPR001214">
    <property type="entry name" value="SET_dom"/>
</dbReference>
<dbReference type="PANTHER" id="PTHR47332:SF4">
    <property type="entry name" value="SET DOMAIN-CONTAINING PROTEIN 5"/>
    <property type="match status" value="1"/>
</dbReference>
<dbReference type="Gene3D" id="2.170.270.10">
    <property type="entry name" value="SET domain"/>
    <property type="match status" value="1"/>
</dbReference>
<dbReference type="AlphaFoldDB" id="A0AAV9GE41"/>